<feature type="binding site" evidence="7">
    <location>
        <begin position="273"/>
        <end position="276"/>
    </location>
    <ligand>
        <name>GTP</name>
        <dbReference type="ChEBI" id="CHEBI:37565"/>
    </ligand>
</feature>
<dbReference type="SUPFAM" id="SSF82051">
    <property type="entry name" value="Obg GTP-binding protein N-terminal domain"/>
    <property type="match status" value="1"/>
</dbReference>
<dbReference type="AlphaFoldDB" id="A0A1F7JIG2"/>
<evidence type="ECO:0000259" key="9">
    <source>
        <dbReference type="PROSITE" id="PS51883"/>
    </source>
</evidence>
<keyword evidence="5 7" id="KW-0460">Magnesium</keyword>
<comment type="cofactor">
    <cofactor evidence="7">
        <name>Mg(2+)</name>
        <dbReference type="ChEBI" id="CHEBI:18420"/>
    </cofactor>
</comment>
<evidence type="ECO:0000313" key="11">
    <source>
        <dbReference type="Proteomes" id="UP000177418"/>
    </source>
</evidence>
<proteinExistence type="inferred from homology"/>
<dbReference type="InterPro" id="IPR014100">
    <property type="entry name" value="GTP-bd_Obg/CgtA"/>
</dbReference>
<comment type="subunit">
    <text evidence="7">Monomer.</text>
</comment>
<dbReference type="PIRSF" id="PIRSF002401">
    <property type="entry name" value="GTP_bd_Obg/CgtA"/>
    <property type="match status" value="1"/>
</dbReference>
<evidence type="ECO:0000256" key="1">
    <source>
        <dbReference type="ARBA" id="ARBA00007699"/>
    </source>
</evidence>
<protein>
    <recommendedName>
        <fullName evidence="7">GTPase Obg</fullName>
        <ecNumber evidence="7">3.6.5.-</ecNumber>
    </recommendedName>
    <alternativeName>
        <fullName evidence="7">GTP-binding protein Obg</fullName>
    </alternativeName>
</protein>
<evidence type="ECO:0000259" key="8">
    <source>
        <dbReference type="PROSITE" id="PS51710"/>
    </source>
</evidence>
<dbReference type="Gene3D" id="2.70.210.12">
    <property type="entry name" value="GTP1/OBG domain"/>
    <property type="match status" value="1"/>
</dbReference>
<comment type="caution">
    <text evidence="10">The sequence shown here is derived from an EMBL/GenBank/DDBJ whole genome shotgun (WGS) entry which is preliminary data.</text>
</comment>
<feature type="domain" description="OBG-type G" evidence="8">
    <location>
        <begin position="158"/>
        <end position="320"/>
    </location>
</feature>
<name>A0A1F7JIG2_9BACT</name>
<evidence type="ECO:0000313" key="10">
    <source>
        <dbReference type="EMBL" id="OGK55400.1"/>
    </source>
</evidence>
<dbReference type="Pfam" id="PF01018">
    <property type="entry name" value="GTP1_OBG"/>
    <property type="match status" value="1"/>
</dbReference>
<dbReference type="InterPro" id="IPR045086">
    <property type="entry name" value="OBG_GTPase"/>
</dbReference>
<dbReference type="Proteomes" id="UP000177418">
    <property type="component" value="Unassembled WGS sequence"/>
</dbReference>
<comment type="subcellular location">
    <subcellularLocation>
        <location evidence="7">Cytoplasm</location>
    </subcellularLocation>
</comment>
<dbReference type="HAMAP" id="MF_01454">
    <property type="entry name" value="GTPase_Obg"/>
    <property type="match status" value="1"/>
</dbReference>
<evidence type="ECO:0000256" key="3">
    <source>
        <dbReference type="ARBA" id="ARBA00022741"/>
    </source>
</evidence>
<gene>
    <name evidence="7" type="primary">obg</name>
    <name evidence="10" type="ORF">A3H78_05905</name>
</gene>
<dbReference type="SUPFAM" id="SSF52540">
    <property type="entry name" value="P-loop containing nucleoside triphosphate hydrolases"/>
    <property type="match status" value="1"/>
</dbReference>
<dbReference type="PANTHER" id="PTHR11702">
    <property type="entry name" value="DEVELOPMENTALLY REGULATED GTP-BINDING PROTEIN-RELATED"/>
    <property type="match status" value="1"/>
</dbReference>
<feature type="binding site" evidence="7">
    <location>
        <position position="171"/>
    </location>
    <ligand>
        <name>Mg(2+)</name>
        <dbReference type="ChEBI" id="CHEBI:18420"/>
    </ligand>
</feature>
<keyword evidence="4 7" id="KW-0378">Hydrolase</keyword>
<dbReference type="GO" id="GO:0003924">
    <property type="term" value="F:GTPase activity"/>
    <property type="evidence" value="ECO:0007669"/>
    <property type="project" value="UniProtKB-UniRule"/>
</dbReference>
<dbReference type="GO" id="GO:0005525">
    <property type="term" value="F:GTP binding"/>
    <property type="evidence" value="ECO:0007669"/>
    <property type="project" value="UniProtKB-UniRule"/>
</dbReference>
<dbReference type="EC" id="3.6.5.-" evidence="7"/>
<dbReference type="GO" id="GO:0005737">
    <property type="term" value="C:cytoplasm"/>
    <property type="evidence" value="ECO:0007669"/>
    <property type="project" value="UniProtKB-SubCell"/>
</dbReference>
<keyword evidence="2 7" id="KW-0963">Cytoplasm</keyword>
<evidence type="ECO:0000256" key="5">
    <source>
        <dbReference type="ARBA" id="ARBA00022842"/>
    </source>
</evidence>
<evidence type="ECO:0000256" key="6">
    <source>
        <dbReference type="ARBA" id="ARBA00023134"/>
    </source>
</evidence>
<dbReference type="Pfam" id="PF01926">
    <property type="entry name" value="MMR_HSR1"/>
    <property type="match status" value="1"/>
</dbReference>
<comment type="similarity">
    <text evidence="1 7">Belongs to the TRAFAC class OBG-HflX-like GTPase superfamily. OBG GTPase family.</text>
</comment>
<evidence type="ECO:0000256" key="7">
    <source>
        <dbReference type="HAMAP-Rule" id="MF_01454"/>
    </source>
</evidence>
<reference evidence="10 11" key="1">
    <citation type="journal article" date="2016" name="Nat. Commun.">
        <title>Thousands of microbial genomes shed light on interconnected biogeochemical processes in an aquifer system.</title>
        <authorList>
            <person name="Anantharaman K."/>
            <person name="Brown C.T."/>
            <person name="Hug L.A."/>
            <person name="Sharon I."/>
            <person name="Castelle C.J."/>
            <person name="Probst A.J."/>
            <person name="Thomas B.C."/>
            <person name="Singh A."/>
            <person name="Wilkins M.J."/>
            <person name="Karaoz U."/>
            <person name="Brodie E.L."/>
            <person name="Williams K.H."/>
            <person name="Hubbard S.S."/>
            <person name="Banfield J.F."/>
        </authorList>
    </citation>
    <scope>NUCLEOTIDE SEQUENCE [LARGE SCALE GENOMIC DNA]</scope>
</reference>
<feature type="binding site" evidence="7">
    <location>
        <begin position="164"/>
        <end position="171"/>
    </location>
    <ligand>
        <name>GTP</name>
        <dbReference type="ChEBI" id="CHEBI:37565"/>
    </ligand>
</feature>
<feature type="binding site" evidence="7">
    <location>
        <position position="191"/>
    </location>
    <ligand>
        <name>Mg(2+)</name>
        <dbReference type="ChEBI" id="CHEBI:18420"/>
    </ligand>
</feature>
<dbReference type="FunFam" id="2.70.210.12:FF:000001">
    <property type="entry name" value="GTPase Obg"/>
    <property type="match status" value="1"/>
</dbReference>
<feature type="binding site" evidence="7">
    <location>
        <begin position="206"/>
        <end position="209"/>
    </location>
    <ligand>
        <name>GTP</name>
        <dbReference type="ChEBI" id="CHEBI:37565"/>
    </ligand>
</feature>
<dbReference type="InterPro" id="IPR006169">
    <property type="entry name" value="GTP1_OBG_dom"/>
</dbReference>
<dbReference type="PROSITE" id="PS51883">
    <property type="entry name" value="OBG"/>
    <property type="match status" value="1"/>
</dbReference>
<keyword evidence="3 7" id="KW-0547">Nucleotide-binding</keyword>
<keyword evidence="6 7" id="KW-0342">GTP-binding</keyword>
<dbReference type="GO" id="GO:0042254">
    <property type="term" value="P:ribosome biogenesis"/>
    <property type="evidence" value="ECO:0007669"/>
    <property type="project" value="UniProtKB-UniRule"/>
</dbReference>
<dbReference type="PRINTS" id="PR00326">
    <property type="entry name" value="GTP1OBG"/>
</dbReference>
<comment type="function">
    <text evidence="7">An essential GTPase which binds GTP, GDP and possibly (p)ppGpp with moderate affinity, with high nucleotide exchange rates and a fairly low GTP hydrolysis rate. Plays a role in control of the cell cycle, stress response, ribosome biogenesis and in those bacteria that undergo differentiation, in morphogenesis control.</text>
</comment>
<organism evidence="10 11">
    <name type="scientific">Candidatus Roizmanbacteria bacterium RIFCSPLOWO2_02_FULL_36_11</name>
    <dbReference type="NCBI Taxonomy" id="1802071"/>
    <lineage>
        <taxon>Bacteria</taxon>
        <taxon>Candidatus Roizmaniibacteriota</taxon>
    </lineage>
</organism>
<dbReference type="InterPro" id="IPR027417">
    <property type="entry name" value="P-loop_NTPase"/>
</dbReference>
<dbReference type="EMBL" id="MGAV01000004">
    <property type="protein sequence ID" value="OGK55400.1"/>
    <property type="molecule type" value="Genomic_DNA"/>
</dbReference>
<dbReference type="Gene3D" id="3.40.50.300">
    <property type="entry name" value="P-loop containing nucleotide triphosphate hydrolases"/>
    <property type="match status" value="1"/>
</dbReference>
<sequence>MIVDEVEILISAGKGGDGCVSYRREKGIPKGGPDGGDGGRGGDVYFIGVSNLTALKKFHSERKIFAPDGQNGKSKKRHGASGADLLLKIPIGTIISDLDIEWRKEITFVDQMILVAKGGIGGRGNWELRSAQNKTPSQAEQGSPGQARHFNFNLQFIAEIGLIGLPNAGKSTLLNCLTNAHAKIGNYPFTTLEPNLGVMDEKVIADIPGLISGASKGKGLGIKFLKHIKKTKLLIHCIDSTSENVVEDYHTIRNELRIYDPDMLSKKEIIILTKSDMVENRIIMEKMKQLKDISNEILSMSVLIEKDIIHLKKTLIQNLH</sequence>
<accession>A0A1F7JIG2</accession>
<dbReference type="InterPro" id="IPR031167">
    <property type="entry name" value="G_OBG"/>
</dbReference>
<evidence type="ECO:0000256" key="4">
    <source>
        <dbReference type="ARBA" id="ARBA00022801"/>
    </source>
</evidence>
<dbReference type="CDD" id="cd01898">
    <property type="entry name" value="Obg"/>
    <property type="match status" value="1"/>
</dbReference>
<feature type="domain" description="Obg" evidence="9">
    <location>
        <begin position="1"/>
        <end position="157"/>
    </location>
</feature>
<evidence type="ECO:0000256" key="2">
    <source>
        <dbReference type="ARBA" id="ARBA00022490"/>
    </source>
</evidence>
<dbReference type="PROSITE" id="PS51710">
    <property type="entry name" value="G_OBG"/>
    <property type="match status" value="1"/>
</dbReference>
<dbReference type="InterPro" id="IPR006073">
    <property type="entry name" value="GTP-bd"/>
</dbReference>
<dbReference type="InterPro" id="IPR036726">
    <property type="entry name" value="GTP1_OBG_dom_sf"/>
</dbReference>
<feature type="binding site" evidence="7">
    <location>
        <begin position="189"/>
        <end position="193"/>
    </location>
    <ligand>
        <name>GTP</name>
        <dbReference type="ChEBI" id="CHEBI:37565"/>
    </ligand>
</feature>
<dbReference type="NCBIfam" id="NF008956">
    <property type="entry name" value="PRK12299.1"/>
    <property type="match status" value="1"/>
</dbReference>
<feature type="binding site" evidence="7">
    <location>
        <begin position="301"/>
        <end position="303"/>
    </location>
    <ligand>
        <name>GTP</name>
        <dbReference type="ChEBI" id="CHEBI:37565"/>
    </ligand>
</feature>
<dbReference type="NCBIfam" id="TIGR02729">
    <property type="entry name" value="Obg_CgtA"/>
    <property type="match status" value="1"/>
</dbReference>
<dbReference type="GO" id="GO:0000287">
    <property type="term" value="F:magnesium ion binding"/>
    <property type="evidence" value="ECO:0007669"/>
    <property type="project" value="InterPro"/>
</dbReference>
<dbReference type="PANTHER" id="PTHR11702:SF31">
    <property type="entry name" value="MITOCHONDRIAL RIBOSOME-ASSOCIATED GTPASE 2"/>
    <property type="match status" value="1"/>
</dbReference>
<keyword evidence="7" id="KW-0479">Metal-binding</keyword>